<gene>
    <name evidence="1" type="ORF">DDE74_01400</name>
</gene>
<dbReference type="Proteomes" id="UP000275579">
    <property type="component" value="Chromosome"/>
</dbReference>
<sequence length="67" mass="6579">MPYVGSQTKALGAAGICASNGNVTADGNGYGTSPYSEAQLEKAAKMNARISGCSPAGAASAVPPRHP</sequence>
<protein>
    <submittedName>
        <fullName evidence="1">Uncharacterized protein</fullName>
    </submittedName>
</protein>
<reference evidence="1 2" key="1">
    <citation type="submission" date="2018-04" db="EMBL/GenBank/DDBJ databases">
        <title>Complete genome sequences of Streptomyces lydicus strain WYEC and characterization of antagonistic properties of biological control agents.</title>
        <authorList>
            <person name="Mariita R.M."/>
            <person name="Sello J.K."/>
        </authorList>
    </citation>
    <scope>NUCLEOTIDE SEQUENCE [LARGE SCALE GENOMIC DNA]</scope>
    <source>
        <strain evidence="1 2">WYEC 108</strain>
    </source>
</reference>
<dbReference type="EMBL" id="CP029042">
    <property type="protein sequence ID" value="AZS69805.1"/>
    <property type="molecule type" value="Genomic_DNA"/>
</dbReference>
<evidence type="ECO:0000313" key="1">
    <source>
        <dbReference type="EMBL" id="AZS69805.1"/>
    </source>
</evidence>
<dbReference type="AlphaFoldDB" id="A0A3Q9K1H7"/>
<accession>A0A3Q9K1H7</accession>
<name>A0A3Q9K1H7_9ACTN</name>
<evidence type="ECO:0000313" key="2">
    <source>
        <dbReference type="Proteomes" id="UP000275579"/>
    </source>
</evidence>
<proteinExistence type="predicted"/>
<dbReference type="RefSeq" id="WP_127149038.1">
    <property type="nucleotide sequence ID" value="NZ_CP029042.1"/>
</dbReference>
<organism evidence="1 2">
    <name type="scientific">Streptomyces lydicus</name>
    <dbReference type="NCBI Taxonomy" id="47763"/>
    <lineage>
        <taxon>Bacteria</taxon>
        <taxon>Bacillati</taxon>
        <taxon>Actinomycetota</taxon>
        <taxon>Actinomycetes</taxon>
        <taxon>Kitasatosporales</taxon>
        <taxon>Streptomycetaceae</taxon>
        <taxon>Streptomyces</taxon>
    </lineage>
</organism>